<evidence type="ECO:0008006" key="4">
    <source>
        <dbReference type="Google" id="ProtNLM"/>
    </source>
</evidence>
<dbReference type="PROSITE" id="PS51257">
    <property type="entry name" value="PROKAR_LIPOPROTEIN"/>
    <property type="match status" value="1"/>
</dbReference>
<geneLocation type="plasmid" evidence="2 3">
    <name>2</name>
</geneLocation>
<dbReference type="EMBL" id="CP007130">
    <property type="protein sequence ID" value="AHG93313.1"/>
    <property type="molecule type" value="Genomic_DNA"/>
</dbReference>
<dbReference type="RefSeq" id="WP_025414619.1">
    <property type="nucleotide sequence ID" value="NZ_CP007130.1"/>
</dbReference>
<evidence type="ECO:0000313" key="3">
    <source>
        <dbReference type="Proteomes" id="UP000019151"/>
    </source>
</evidence>
<feature type="signal peptide" evidence="1">
    <location>
        <begin position="1"/>
        <end position="30"/>
    </location>
</feature>
<proteinExistence type="predicted"/>
<feature type="chain" id="PRO_5004795961" description="Lipoprotein" evidence="1">
    <location>
        <begin position="31"/>
        <end position="146"/>
    </location>
</feature>
<evidence type="ECO:0000256" key="1">
    <source>
        <dbReference type="SAM" id="SignalP"/>
    </source>
</evidence>
<evidence type="ECO:0000313" key="2">
    <source>
        <dbReference type="EMBL" id="AHG93313.1"/>
    </source>
</evidence>
<dbReference type="KEGG" id="gba:J421_5778"/>
<dbReference type="InParanoid" id="W0RUQ4"/>
<organism evidence="2 3">
    <name type="scientific">Gemmatirosa kalamazoonensis</name>
    <dbReference type="NCBI Taxonomy" id="861299"/>
    <lineage>
        <taxon>Bacteria</taxon>
        <taxon>Pseudomonadati</taxon>
        <taxon>Gemmatimonadota</taxon>
        <taxon>Gemmatimonadia</taxon>
        <taxon>Gemmatimonadales</taxon>
        <taxon>Gemmatimonadaceae</taxon>
        <taxon>Gemmatirosa</taxon>
    </lineage>
</organism>
<keyword evidence="3" id="KW-1185">Reference proteome</keyword>
<keyword evidence="2" id="KW-0614">Plasmid</keyword>
<dbReference type="AlphaFoldDB" id="W0RUQ4"/>
<accession>W0RUQ4</accession>
<protein>
    <recommendedName>
        <fullName evidence="4">Lipoprotein</fullName>
    </recommendedName>
</protein>
<reference evidence="2 3" key="1">
    <citation type="journal article" date="2014" name="Genome Announc.">
        <title>Genome Sequence and Methylome of Soil Bacterium Gemmatirosa kalamazoonensis KBS708T, a Member of the Rarely Cultivated Gemmatimonadetes Phylum.</title>
        <authorList>
            <person name="Debruyn J.M."/>
            <person name="Radosevich M."/>
            <person name="Wommack K.E."/>
            <person name="Polson S.W."/>
            <person name="Hauser L.J."/>
            <person name="Fawaz M.N."/>
            <person name="Korlach J."/>
            <person name="Tsai Y.C."/>
        </authorList>
    </citation>
    <scope>NUCLEOTIDE SEQUENCE [LARGE SCALE GENOMIC DNA]</scope>
    <source>
        <strain evidence="2 3">KBS708</strain>
        <plasmid evidence="3">Plasmid 2</plasmid>
    </source>
</reference>
<dbReference type="Proteomes" id="UP000019151">
    <property type="component" value="Plasmid 2"/>
</dbReference>
<name>W0RUQ4_9BACT</name>
<sequence length="146" mass="14730">MRTCPTRWLGLRWRLARAVAAAGVALAATACGGSGAARPSADSAAASGSATPSGNAAAPTLVVGGRYETLPGTIVCPTAAALGRVSDVARQRDTSAFFKALEDAGCSPVVAGAIVQVAEQQQAVARVRRAGDTSTYWTSADKLSPR</sequence>
<gene>
    <name evidence="2" type="ORF">J421_5778</name>
</gene>
<keyword evidence="1" id="KW-0732">Signal</keyword>
<dbReference type="HOGENOM" id="CLU_1774744_0_0_0"/>